<dbReference type="EMBL" id="JOJR01000230">
    <property type="protein sequence ID" value="RCN41579.1"/>
    <property type="molecule type" value="Genomic_DNA"/>
</dbReference>
<feature type="region of interest" description="Disordered" evidence="1">
    <location>
        <begin position="1"/>
        <end position="23"/>
    </location>
</feature>
<dbReference type="Proteomes" id="UP000252519">
    <property type="component" value="Unassembled WGS sequence"/>
</dbReference>
<protein>
    <submittedName>
        <fullName evidence="2">Uncharacterized protein</fullName>
    </submittedName>
</protein>
<evidence type="ECO:0000256" key="1">
    <source>
        <dbReference type="SAM" id="MobiDB-lite"/>
    </source>
</evidence>
<name>A0A368GE95_ANCCA</name>
<sequence>MEATGATLDDEEGVKHTRKSKRRIRRASLCNRKITIDTKTETLRMPSDVKDESSLQKVAFPKIVVCKVNSATLLVCHCGKAAMHSFVLLVS</sequence>
<organism evidence="2 3">
    <name type="scientific">Ancylostoma caninum</name>
    <name type="common">Dog hookworm</name>
    <dbReference type="NCBI Taxonomy" id="29170"/>
    <lineage>
        <taxon>Eukaryota</taxon>
        <taxon>Metazoa</taxon>
        <taxon>Ecdysozoa</taxon>
        <taxon>Nematoda</taxon>
        <taxon>Chromadorea</taxon>
        <taxon>Rhabditida</taxon>
        <taxon>Rhabditina</taxon>
        <taxon>Rhabditomorpha</taxon>
        <taxon>Strongyloidea</taxon>
        <taxon>Ancylostomatidae</taxon>
        <taxon>Ancylostomatinae</taxon>
        <taxon>Ancylostoma</taxon>
    </lineage>
</organism>
<evidence type="ECO:0000313" key="3">
    <source>
        <dbReference type="Proteomes" id="UP000252519"/>
    </source>
</evidence>
<accession>A0A368GE95</accession>
<keyword evidence="3" id="KW-1185">Reference proteome</keyword>
<comment type="caution">
    <text evidence="2">The sequence shown here is derived from an EMBL/GenBank/DDBJ whole genome shotgun (WGS) entry which is preliminary data.</text>
</comment>
<evidence type="ECO:0000313" key="2">
    <source>
        <dbReference type="EMBL" id="RCN41579.1"/>
    </source>
</evidence>
<proteinExistence type="predicted"/>
<reference evidence="2 3" key="1">
    <citation type="submission" date="2014-10" db="EMBL/GenBank/DDBJ databases">
        <title>Draft genome of the hookworm Ancylostoma caninum.</title>
        <authorList>
            <person name="Mitreva M."/>
        </authorList>
    </citation>
    <scope>NUCLEOTIDE SEQUENCE [LARGE SCALE GENOMIC DNA]</scope>
    <source>
        <strain evidence="2 3">Baltimore</strain>
    </source>
</reference>
<gene>
    <name evidence="2" type="ORF">ANCCAN_12447</name>
</gene>
<dbReference type="AlphaFoldDB" id="A0A368GE95"/>